<evidence type="ECO:0000313" key="3">
    <source>
        <dbReference type="Proteomes" id="UP000324209"/>
    </source>
</evidence>
<dbReference type="RefSeq" id="WP_149487055.1">
    <property type="nucleotide sequence ID" value="NZ_CP036150.1"/>
</dbReference>
<feature type="chain" id="PRO_5022977337" evidence="1">
    <location>
        <begin position="23"/>
        <end position="310"/>
    </location>
</feature>
<keyword evidence="1" id="KW-0732">Signal</keyword>
<keyword evidence="3" id="KW-1185">Reference proteome</keyword>
<proteinExistence type="predicted"/>
<sequence length="310" mass="34808">MKFRVYSLFLATAIIFSLSSCATTCPANEGQNVFFDEAPRSVAKKVADYESVVVLGYNSTMGLETAKLDDYMGNSKLSFSDTNDFLVSNDVKIDFNAEEIPFPIGDQINAQEKVLLDELQNTTFKIIDKKTLLSTDAYNKVSKPIRNEEHAESGLASINVADGYHTTFQFPGFMNDTESVVNMFKASLEESGADFGIIVAERPYIRVHNDHGLVEEYMTKCTPYYTVATRNTYYLIQPKTLNQVLHPQTFIAESGNRHLLEDPAENPLLRKGIYTPEMVEKDKETWMSEVADASALAHKSFVDWLNALNN</sequence>
<name>A0A5C1QQY8_9SPIO</name>
<dbReference type="AlphaFoldDB" id="A0A5C1QQY8"/>
<dbReference type="PROSITE" id="PS51257">
    <property type="entry name" value="PROKAR_LIPOPROTEIN"/>
    <property type="match status" value="1"/>
</dbReference>
<protein>
    <submittedName>
        <fullName evidence="2">Uncharacterized protein</fullName>
    </submittedName>
</protein>
<dbReference type="OrthoDB" id="9819081at2"/>
<dbReference type="EMBL" id="CP036150">
    <property type="protein sequence ID" value="QEN08976.1"/>
    <property type="molecule type" value="Genomic_DNA"/>
</dbReference>
<gene>
    <name evidence="2" type="ORF">EXM22_13590</name>
</gene>
<accession>A0A5C1QQY8</accession>
<reference evidence="2 3" key="1">
    <citation type="submission" date="2019-02" db="EMBL/GenBank/DDBJ databases">
        <title>Complete Genome Sequence and Methylome Analysis of free living Spirochaetas.</title>
        <authorList>
            <person name="Fomenkov A."/>
            <person name="Dubinina G."/>
            <person name="Leshcheva N."/>
            <person name="Mikheeva N."/>
            <person name="Grabovich M."/>
            <person name="Vincze T."/>
            <person name="Roberts R.J."/>
        </authorList>
    </citation>
    <scope>NUCLEOTIDE SEQUENCE [LARGE SCALE GENOMIC DNA]</scope>
    <source>
        <strain evidence="2 3">K2</strain>
    </source>
</reference>
<dbReference type="KEGG" id="ock:EXM22_13590"/>
<feature type="signal peptide" evidence="1">
    <location>
        <begin position="1"/>
        <end position="22"/>
    </location>
</feature>
<organism evidence="2 3">
    <name type="scientific">Oceanispirochaeta crateris</name>
    <dbReference type="NCBI Taxonomy" id="2518645"/>
    <lineage>
        <taxon>Bacteria</taxon>
        <taxon>Pseudomonadati</taxon>
        <taxon>Spirochaetota</taxon>
        <taxon>Spirochaetia</taxon>
        <taxon>Spirochaetales</taxon>
        <taxon>Spirochaetaceae</taxon>
        <taxon>Oceanispirochaeta</taxon>
    </lineage>
</organism>
<evidence type="ECO:0000313" key="2">
    <source>
        <dbReference type="EMBL" id="QEN08976.1"/>
    </source>
</evidence>
<dbReference type="Proteomes" id="UP000324209">
    <property type="component" value="Chromosome"/>
</dbReference>
<evidence type="ECO:0000256" key="1">
    <source>
        <dbReference type="SAM" id="SignalP"/>
    </source>
</evidence>